<name>A0A915HKK9_ROMCU</name>
<organism evidence="1 2">
    <name type="scientific">Romanomermis culicivorax</name>
    <name type="common">Nematode worm</name>
    <dbReference type="NCBI Taxonomy" id="13658"/>
    <lineage>
        <taxon>Eukaryota</taxon>
        <taxon>Metazoa</taxon>
        <taxon>Ecdysozoa</taxon>
        <taxon>Nematoda</taxon>
        <taxon>Enoplea</taxon>
        <taxon>Dorylaimia</taxon>
        <taxon>Mermithida</taxon>
        <taxon>Mermithoidea</taxon>
        <taxon>Mermithidae</taxon>
        <taxon>Romanomermis</taxon>
    </lineage>
</organism>
<keyword evidence="1" id="KW-1185">Reference proteome</keyword>
<dbReference type="GO" id="GO:0007034">
    <property type="term" value="P:vacuolar transport"/>
    <property type="evidence" value="ECO:0007669"/>
    <property type="project" value="TreeGrafter"/>
</dbReference>
<dbReference type="InterPro" id="IPR039272">
    <property type="entry name" value="CLEC16A/TT9"/>
</dbReference>
<protein>
    <submittedName>
        <fullName evidence="2">FPL domain-containing protein</fullName>
    </submittedName>
</protein>
<evidence type="ECO:0000313" key="2">
    <source>
        <dbReference type="WBParaSite" id="nRc.2.0.1.t02091-RA"/>
    </source>
</evidence>
<accession>A0A915HKK9</accession>
<evidence type="ECO:0000313" key="1">
    <source>
        <dbReference type="Proteomes" id="UP000887565"/>
    </source>
</evidence>
<dbReference type="PANTHER" id="PTHR21481">
    <property type="entry name" value="PROTEIN CLEC16A"/>
    <property type="match status" value="1"/>
</dbReference>
<proteinExistence type="predicted"/>
<dbReference type="Proteomes" id="UP000887565">
    <property type="component" value="Unplaced"/>
</dbReference>
<reference evidence="2" key="1">
    <citation type="submission" date="2022-11" db="UniProtKB">
        <authorList>
            <consortium name="WormBaseParasite"/>
        </authorList>
    </citation>
    <scope>IDENTIFICATION</scope>
</reference>
<dbReference type="WBParaSite" id="nRc.2.0.1.t02091-RA">
    <property type="protein sequence ID" value="nRc.2.0.1.t02091-RA"/>
    <property type="gene ID" value="nRc.2.0.1.g02091"/>
</dbReference>
<dbReference type="PANTHER" id="PTHR21481:SF0">
    <property type="entry name" value="PROTEIN CLEC16A"/>
    <property type="match status" value="1"/>
</dbReference>
<dbReference type="GO" id="GO:0005794">
    <property type="term" value="C:Golgi apparatus"/>
    <property type="evidence" value="ECO:0007669"/>
    <property type="project" value="TreeGrafter"/>
</dbReference>
<dbReference type="AlphaFoldDB" id="A0A915HKK9"/>
<dbReference type="GO" id="GO:1901096">
    <property type="term" value="P:regulation of autophagosome maturation"/>
    <property type="evidence" value="ECO:0007669"/>
    <property type="project" value="TreeGrafter"/>
</dbReference>
<dbReference type="GO" id="GO:0005770">
    <property type="term" value="C:late endosome"/>
    <property type="evidence" value="ECO:0007669"/>
    <property type="project" value="TreeGrafter"/>
</dbReference>
<sequence length="132" mass="15085">RTSQQLHIKTDGIIVTFLNVEYESILVLRAGKTGDNGMNKNRSCILQCPILLCLKDINSILVFRMLKPKLFSFSSLWKPKNVHSLEYLRYLHGVLIKNGVVTDQNRNLLVEVLRSIAEILIWGDQNDASVFE</sequence>
<dbReference type="GO" id="GO:0016197">
    <property type="term" value="P:endosomal transport"/>
    <property type="evidence" value="ECO:0007669"/>
    <property type="project" value="TreeGrafter"/>
</dbReference>